<dbReference type="Pfam" id="PF00586">
    <property type="entry name" value="AIRS"/>
    <property type="match status" value="1"/>
</dbReference>
<dbReference type="InterPro" id="IPR016188">
    <property type="entry name" value="PurM-like_N"/>
</dbReference>
<dbReference type="CDD" id="cd02197">
    <property type="entry name" value="HypE"/>
    <property type="match status" value="1"/>
</dbReference>
<dbReference type="Proteomes" id="UP000244890">
    <property type="component" value="Chromosome"/>
</dbReference>
<dbReference type="PANTHER" id="PTHR30303:SF0">
    <property type="entry name" value="CARBAMOYL DEHYDRATASE HYPE"/>
    <property type="match status" value="1"/>
</dbReference>
<evidence type="ECO:0000259" key="3">
    <source>
        <dbReference type="Pfam" id="PF02769"/>
    </source>
</evidence>
<sequence>MMKKKSLQGSNIQLSHGSGGIQSQILITELFYKHLKGSIVGMGEDAGIGEIKNKMAISTDGYTISPLFFPGGDIGKLAVCGSCNDIAMTGAKAKYLTASFMIEEGFLIKDLEKILESFSKYLKESGAKLISGDTKVLPKGALDKIFITTTAFGEVLYPNLSAFKIPEDTAILLSGDIGDHGAIIYSTREGIDLQSNLQSDCALLYPMLQPLFENDIKIYALRDATRGGIAGVLNEWANASNIGITIEENKLPIKDEVKGICELLGFEPYNLANEGMCVLSVAKEDSQKTLEILHKTQNGKNAQMIGYTHNHHPKSVILQTDYGSKRFLEYPSGELLPRIC</sequence>
<dbReference type="PANTHER" id="PTHR30303">
    <property type="entry name" value="HYDROGENASE ISOENZYMES FORMATION PROTEIN HYPE"/>
    <property type="match status" value="1"/>
</dbReference>
<dbReference type="Gene3D" id="3.90.650.10">
    <property type="entry name" value="PurM-like C-terminal domain"/>
    <property type="match status" value="1"/>
</dbReference>
<dbReference type="Pfam" id="PF02769">
    <property type="entry name" value="AIRS_C"/>
    <property type="match status" value="1"/>
</dbReference>
<dbReference type="InterPro" id="IPR011854">
    <property type="entry name" value="HypE"/>
</dbReference>
<dbReference type="Gene3D" id="3.30.1330.10">
    <property type="entry name" value="PurM-like, N-terminal domain"/>
    <property type="match status" value="1"/>
</dbReference>
<dbReference type="NCBIfam" id="TIGR02124">
    <property type="entry name" value="hypE"/>
    <property type="match status" value="1"/>
</dbReference>
<protein>
    <submittedName>
        <fullName evidence="4">Hydrogenase expression/formation protein HypE</fullName>
    </submittedName>
</protein>
<evidence type="ECO:0000313" key="4">
    <source>
        <dbReference type="EMBL" id="AWI33896.1"/>
    </source>
</evidence>
<dbReference type="SUPFAM" id="SSF56042">
    <property type="entry name" value="PurM C-terminal domain-like"/>
    <property type="match status" value="1"/>
</dbReference>
<dbReference type="InterPro" id="IPR036921">
    <property type="entry name" value="PurM-like_N_sf"/>
</dbReference>
<dbReference type="GO" id="GO:0051604">
    <property type="term" value="P:protein maturation"/>
    <property type="evidence" value="ECO:0007669"/>
    <property type="project" value="TreeGrafter"/>
</dbReference>
<feature type="domain" description="PurM-like C-terminal" evidence="3">
    <location>
        <begin position="170"/>
        <end position="312"/>
    </location>
</feature>
<reference evidence="4 5" key="1">
    <citation type="submission" date="2017-06" db="EMBL/GenBank/DDBJ databases">
        <title>Complete genome of Helicobacter apodemus.</title>
        <authorList>
            <person name="Cho S."/>
        </authorList>
    </citation>
    <scope>NUCLEOTIDE SEQUENCE [LARGE SCALE GENOMIC DNA]</scope>
    <source>
        <strain evidence="5">SNUVETPUB-15-01</strain>
    </source>
</reference>
<proteinExistence type="inferred from homology"/>
<dbReference type="KEGG" id="had:CDV25_03310"/>
<comment type="similarity">
    <text evidence="1">Belongs to the HypE family.</text>
</comment>
<evidence type="ECO:0000256" key="1">
    <source>
        <dbReference type="ARBA" id="ARBA00006243"/>
    </source>
</evidence>
<dbReference type="AlphaFoldDB" id="A0A2U8FCM2"/>
<dbReference type="PIRSF" id="PIRSF005644">
    <property type="entry name" value="Hdrgns_mtr_HypE"/>
    <property type="match status" value="1"/>
</dbReference>
<dbReference type="OrthoDB" id="9801934at2"/>
<name>A0A2U8FCM2_9HELI</name>
<dbReference type="SUPFAM" id="SSF55326">
    <property type="entry name" value="PurM N-terminal domain-like"/>
    <property type="match status" value="1"/>
</dbReference>
<organism evidence="4 5">
    <name type="scientific">Helicobacter apodemus</name>
    <dbReference type="NCBI Taxonomy" id="135569"/>
    <lineage>
        <taxon>Bacteria</taxon>
        <taxon>Pseudomonadati</taxon>
        <taxon>Campylobacterota</taxon>
        <taxon>Epsilonproteobacteria</taxon>
        <taxon>Campylobacterales</taxon>
        <taxon>Helicobacteraceae</taxon>
        <taxon>Helicobacter</taxon>
    </lineage>
</organism>
<gene>
    <name evidence="4" type="primary">hypE</name>
    <name evidence="4" type="ORF">CDV25_03310</name>
</gene>
<dbReference type="EMBL" id="CP021886">
    <property type="protein sequence ID" value="AWI33896.1"/>
    <property type="molecule type" value="Genomic_DNA"/>
</dbReference>
<dbReference type="InterPro" id="IPR036676">
    <property type="entry name" value="PurM-like_C_sf"/>
</dbReference>
<evidence type="ECO:0000313" key="5">
    <source>
        <dbReference type="Proteomes" id="UP000244890"/>
    </source>
</evidence>
<feature type="domain" description="PurM-like N-terminal" evidence="2">
    <location>
        <begin position="43"/>
        <end position="155"/>
    </location>
</feature>
<dbReference type="RefSeq" id="WP_108910756.1">
    <property type="nucleotide sequence ID" value="NZ_CP021886.1"/>
</dbReference>
<dbReference type="InterPro" id="IPR010918">
    <property type="entry name" value="PurM-like_C_dom"/>
</dbReference>
<accession>A0A2U8FCM2</accession>
<evidence type="ECO:0000259" key="2">
    <source>
        <dbReference type="Pfam" id="PF00586"/>
    </source>
</evidence>